<feature type="transmembrane region" description="Helical" evidence="2">
    <location>
        <begin position="159"/>
        <end position="177"/>
    </location>
</feature>
<keyword evidence="2" id="KW-1133">Transmembrane helix</keyword>
<accession>C6WFC9</accession>
<feature type="region of interest" description="Disordered" evidence="1">
    <location>
        <begin position="1"/>
        <end position="24"/>
    </location>
</feature>
<dbReference type="HOGENOM" id="CLU_1617828_0_0_11"/>
<proteinExistence type="predicted"/>
<keyword evidence="2" id="KW-0812">Transmembrane</keyword>
<feature type="compositionally biased region" description="Pro residues" evidence="1">
    <location>
        <begin position="87"/>
        <end position="118"/>
    </location>
</feature>
<organism evidence="3 4">
    <name type="scientific">Actinosynnema mirum (strain ATCC 29888 / DSM 43827 / JCM 3225 / NBRC 14064 / NCIMB 13271 / NRRL B-12336 / IMRU 3971 / 101)</name>
    <dbReference type="NCBI Taxonomy" id="446462"/>
    <lineage>
        <taxon>Bacteria</taxon>
        <taxon>Bacillati</taxon>
        <taxon>Actinomycetota</taxon>
        <taxon>Actinomycetes</taxon>
        <taxon>Pseudonocardiales</taxon>
        <taxon>Pseudonocardiaceae</taxon>
        <taxon>Actinosynnema</taxon>
    </lineage>
</organism>
<dbReference type="KEGG" id="ami:Amir_0292"/>
<name>C6WFC9_ACTMD</name>
<evidence type="ECO:0000256" key="2">
    <source>
        <dbReference type="SAM" id="Phobius"/>
    </source>
</evidence>
<feature type="compositionally biased region" description="Low complexity" evidence="1">
    <location>
        <begin position="74"/>
        <end position="86"/>
    </location>
</feature>
<reference evidence="3 4" key="1">
    <citation type="journal article" date="2009" name="Stand. Genomic Sci.">
        <title>Complete genome sequence of Actinosynnema mirum type strain (101).</title>
        <authorList>
            <person name="Land M."/>
            <person name="Lapidus A."/>
            <person name="Mayilraj S."/>
            <person name="Chen F."/>
            <person name="Copeland A."/>
            <person name="Del Rio T.G."/>
            <person name="Nolan M."/>
            <person name="Lucas S."/>
            <person name="Tice H."/>
            <person name="Cheng J.F."/>
            <person name="Chertkov O."/>
            <person name="Bruce D."/>
            <person name="Goodwin L."/>
            <person name="Pitluck S."/>
            <person name="Rohde M."/>
            <person name="Goker M."/>
            <person name="Pati A."/>
            <person name="Ivanova N."/>
            <person name="Mavromatis K."/>
            <person name="Chen A."/>
            <person name="Palaniappan K."/>
            <person name="Hauser L."/>
            <person name="Chang Y.J."/>
            <person name="Jeffries C.C."/>
            <person name="Brettin T."/>
            <person name="Detter J.C."/>
            <person name="Han C."/>
            <person name="Chain P."/>
            <person name="Tindall B.J."/>
            <person name="Bristow J."/>
            <person name="Eisen J.A."/>
            <person name="Markowitz V."/>
            <person name="Hugenholtz P."/>
            <person name="Kyrpides N.C."/>
            <person name="Klenk H.P."/>
        </authorList>
    </citation>
    <scope>NUCLEOTIDE SEQUENCE [LARGE SCALE GENOMIC DNA]</scope>
    <source>
        <strain evidence="4">ATCC 29888 / DSM 43827 / JCM 3225 / NBRC 14064 / NCIMB 13271 / NRRL B-12336 / IMRU 3971 / 101</strain>
    </source>
</reference>
<dbReference type="STRING" id="446462.Amir_0292"/>
<evidence type="ECO:0000313" key="3">
    <source>
        <dbReference type="EMBL" id="ACU34261.1"/>
    </source>
</evidence>
<dbReference type="EMBL" id="CP001630">
    <property type="protein sequence ID" value="ACU34261.1"/>
    <property type="molecule type" value="Genomic_DNA"/>
</dbReference>
<protein>
    <submittedName>
        <fullName evidence="3">Uncharacterized protein</fullName>
    </submittedName>
</protein>
<dbReference type="Proteomes" id="UP000002213">
    <property type="component" value="Chromosome"/>
</dbReference>
<gene>
    <name evidence="3" type="ordered locus">Amir_0292</name>
</gene>
<evidence type="ECO:0000313" key="4">
    <source>
        <dbReference type="Proteomes" id="UP000002213"/>
    </source>
</evidence>
<sequence length="189" mass="19309">MDGGLFGPDGTQAPPPPAAFPDPLAGLVTGELPWALPAPEVRAAEVRAAAPLAPPAAVTPQRAARPTGAGGRPQAGRARTGQRAPQAPRPAVPHPPVPYPPASYPPVPHPTAPYPQVPHPQLQHPAPPRRQVPGLRAQRGPAAPAQPAEALAKGTGSTVVGILVVLGVIASILFTTLREVVGELLDLLR</sequence>
<keyword evidence="4" id="KW-1185">Reference proteome</keyword>
<feature type="compositionally biased region" description="Low complexity" evidence="1">
    <location>
        <begin position="133"/>
        <end position="149"/>
    </location>
</feature>
<feature type="region of interest" description="Disordered" evidence="1">
    <location>
        <begin position="51"/>
        <end position="149"/>
    </location>
</feature>
<keyword evidence="2" id="KW-0472">Membrane</keyword>
<dbReference type="AlphaFoldDB" id="C6WFC9"/>
<evidence type="ECO:0000256" key="1">
    <source>
        <dbReference type="SAM" id="MobiDB-lite"/>
    </source>
</evidence>